<evidence type="ECO:0000313" key="1">
    <source>
        <dbReference type="EMBL" id="NKC33809.1"/>
    </source>
</evidence>
<protein>
    <recommendedName>
        <fullName evidence="3">Photosynthetic complex assembly protein</fullName>
    </recommendedName>
</protein>
<name>A0ABX1E9A0_9PROT</name>
<accession>A0ABX1E9A0</accession>
<evidence type="ECO:0000313" key="2">
    <source>
        <dbReference type="Proteomes" id="UP000787635"/>
    </source>
</evidence>
<dbReference type="RefSeq" id="WP_168034529.1">
    <property type="nucleotide sequence ID" value="NZ_JAAVNE010000055.1"/>
</dbReference>
<gene>
    <name evidence="1" type="ORF">HEQ75_23310</name>
</gene>
<reference evidence="1 2" key="1">
    <citation type="submission" date="2020-03" db="EMBL/GenBank/DDBJ databases">
        <title>Roseomonas selenitidurans sp. nov. isolated from urban soil.</title>
        <authorList>
            <person name="Liu H."/>
        </authorList>
    </citation>
    <scope>NUCLEOTIDE SEQUENCE [LARGE SCALE GENOMIC DNA]</scope>
    <source>
        <strain evidence="1 2">BU-1</strain>
    </source>
</reference>
<keyword evidence="2" id="KW-1185">Reference proteome</keyword>
<sequence>MAQALQTPGFLRRPALAGGLLVLATLVLVVAPPILPPQQAEAPSVALAQRDLHFADRADGAVVVTDAATGREVTLIAPGQGGFVRGTLRGLVRERRREEAGREAPFRLTAWHNGQLTLQDRATGRLLDLTGFGQTNAEAFLSFLSTKE</sequence>
<proteinExistence type="predicted"/>
<organism evidence="1 2">
    <name type="scientific">Falsiroseomonas selenitidurans</name>
    <dbReference type="NCBI Taxonomy" id="2716335"/>
    <lineage>
        <taxon>Bacteria</taxon>
        <taxon>Pseudomonadati</taxon>
        <taxon>Pseudomonadota</taxon>
        <taxon>Alphaproteobacteria</taxon>
        <taxon>Acetobacterales</taxon>
        <taxon>Roseomonadaceae</taxon>
        <taxon>Falsiroseomonas</taxon>
    </lineage>
</organism>
<dbReference type="EMBL" id="JAAVNE010000055">
    <property type="protein sequence ID" value="NKC33809.1"/>
    <property type="molecule type" value="Genomic_DNA"/>
</dbReference>
<dbReference type="NCBIfam" id="TIGR03054">
    <property type="entry name" value="photo_alph_chp1"/>
    <property type="match status" value="1"/>
</dbReference>
<dbReference type="InterPro" id="IPR017495">
    <property type="entry name" value="PuhC"/>
</dbReference>
<dbReference type="Proteomes" id="UP000787635">
    <property type="component" value="Unassembled WGS sequence"/>
</dbReference>
<comment type="caution">
    <text evidence="1">The sequence shown here is derived from an EMBL/GenBank/DDBJ whole genome shotgun (WGS) entry which is preliminary data.</text>
</comment>
<evidence type="ECO:0008006" key="3">
    <source>
        <dbReference type="Google" id="ProtNLM"/>
    </source>
</evidence>